<feature type="domain" description="DUF2470" evidence="2">
    <location>
        <begin position="252"/>
        <end position="323"/>
    </location>
</feature>
<dbReference type="InterPro" id="IPR012349">
    <property type="entry name" value="Split_barrel_FMN-bd"/>
</dbReference>
<dbReference type="AlphaFoldDB" id="A0AAD5DP55"/>
<evidence type="ECO:0000259" key="3">
    <source>
        <dbReference type="Pfam" id="PF13883"/>
    </source>
</evidence>
<evidence type="ECO:0008006" key="6">
    <source>
        <dbReference type="Google" id="ProtNLM"/>
    </source>
</evidence>
<protein>
    <recommendedName>
        <fullName evidence="6">DUF2470 domain-containing protein</fullName>
    </recommendedName>
</protein>
<sequence>MLALRSNVLNRLGAPSAARRLAARQLASRPARGGVAARAEQQQAAAQKQQEEKEPKQQGHQAPASSAANLEAVDPEILAYREHQATAARISLPEEARTLVAYGKFGVLATQARGELEGYPSGSVVEYAADDKGRPIFAFSTMSPHTADVKKDPRCSITIMAEPFRGIADGRINLIGRMTPITDDAEKAAAKATYLAKHPNSFWVEFGDFSFFRLDEIVAARLVAGFARAGKITAEEYAEAAPDPIYQFSAPVGGHMNEDHADATRAMVKHYVGITVDKALIQSLDRLGMTVVCERGKDALKCRLPFPRPATDRKSIKELIVEMTQASAGAFA</sequence>
<dbReference type="Pfam" id="PF10615">
    <property type="entry name" value="DUF2470"/>
    <property type="match status" value="1"/>
</dbReference>
<dbReference type="EMBL" id="JADXDR010000067">
    <property type="protein sequence ID" value="KAI7841182.1"/>
    <property type="molecule type" value="Genomic_DNA"/>
</dbReference>
<dbReference type="PANTHER" id="PTHR13343:SF24">
    <property type="entry name" value="OS07G0573800 PROTEIN"/>
    <property type="match status" value="1"/>
</dbReference>
<dbReference type="Gene3D" id="3.20.180.10">
    <property type="entry name" value="PNP-oxidase-like"/>
    <property type="match status" value="1"/>
</dbReference>
<feature type="compositionally biased region" description="Polar residues" evidence="1">
    <location>
        <begin position="59"/>
        <end position="68"/>
    </location>
</feature>
<gene>
    <name evidence="4" type="ORF">COHA_005148</name>
</gene>
<dbReference type="Proteomes" id="UP001205105">
    <property type="component" value="Unassembled WGS sequence"/>
</dbReference>
<accession>A0AAD5DP55</accession>
<organism evidence="4 5">
    <name type="scientific">Chlorella ohadii</name>
    <dbReference type="NCBI Taxonomy" id="2649997"/>
    <lineage>
        <taxon>Eukaryota</taxon>
        <taxon>Viridiplantae</taxon>
        <taxon>Chlorophyta</taxon>
        <taxon>core chlorophytes</taxon>
        <taxon>Trebouxiophyceae</taxon>
        <taxon>Chlorellales</taxon>
        <taxon>Chlorellaceae</taxon>
        <taxon>Chlorella clade</taxon>
        <taxon>Chlorella</taxon>
    </lineage>
</organism>
<dbReference type="GO" id="GO:0005737">
    <property type="term" value="C:cytoplasm"/>
    <property type="evidence" value="ECO:0007669"/>
    <property type="project" value="UniProtKB-ARBA"/>
</dbReference>
<feature type="domain" description="CREG-like beta-barrel" evidence="3">
    <location>
        <begin position="93"/>
        <end position="238"/>
    </location>
</feature>
<evidence type="ECO:0000259" key="2">
    <source>
        <dbReference type="Pfam" id="PF10615"/>
    </source>
</evidence>
<dbReference type="SUPFAM" id="SSF50475">
    <property type="entry name" value="FMN-binding split barrel"/>
    <property type="match status" value="1"/>
</dbReference>
<dbReference type="PANTHER" id="PTHR13343">
    <property type="entry name" value="CREG1 PROTEIN"/>
    <property type="match status" value="1"/>
</dbReference>
<dbReference type="InterPro" id="IPR019595">
    <property type="entry name" value="DUF2470"/>
</dbReference>
<name>A0AAD5DP55_9CHLO</name>
<feature type="region of interest" description="Disordered" evidence="1">
    <location>
        <begin position="26"/>
        <end position="68"/>
    </location>
</feature>
<evidence type="ECO:0000313" key="4">
    <source>
        <dbReference type="EMBL" id="KAI7841182.1"/>
    </source>
</evidence>
<keyword evidence="5" id="KW-1185">Reference proteome</keyword>
<comment type="caution">
    <text evidence="4">The sequence shown here is derived from an EMBL/GenBank/DDBJ whole genome shotgun (WGS) entry which is preliminary data.</text>
</comment>
<dbReference type="InterPro" id="IPR055343">
    <property type="entry name" value="CREG_beta-barrel"/>
</dbReference>
<dbReference type="Pfam" id="PF13883">
    <property type="entry name" value="CREG_beta-barrel"/>
    <property type="match status" value="1"/>
</dbReference>
<evidence type="ECO:0000313" key="5">
    <source>
        <dbReference type="Proteomes" id="UP001205105"/>
    </source>
</evidence>
<feature type="compositionally biased region" description="Low complexity" evidence="1">
    <location>
        <begin position="26"/>
        <end position="48"/>
    </location>
</feature>
<dbReference type="Gene3D" id="2.30.110.10">
    <property type="entry name" value="Electron Transport, Fmn-binding Protein, Chain A"/>
    <property type="match status" value="1"/>
</dbReference>
<evidence type="ECO:0000256" key="1">
    <source>
        <dbReference type="SAM" id="MobiDB-lite"/>
    </source>
</evidence>
<reference evidence="4" key="1">
    <citation type="submission" date="2020-11" db="EMBL/GenBank/DDBJ databases">
        <title>Chlorella ohadii genome sequencing and assembly.</title>
        <authorList>
            <person name="Murik O."/>
            <person name="Treves H."/>
            <person name="Kedem I."/>
            <person name="Shotland Y."/>
            <person name="Kaplan A."/>
        </authorList>
    </citation>
    <scope>NUCLEOTIDE SEQUENCE</scope>
    <source>
        <strain evidence="4">1</strain>
    </source>
</reference>
<dbReference type="InterPro" id="IPR037119">
    <property type="entry name" value="Haem_oxidase_HugZ-like_sf"/>
</dbReference>
<proteinExistence type="predicted"/>